<dbReference type="Pfam" id="PF00059">
    <property type="entry name" value="Lectin_C"/>
    <property type="match status" value="1"/>
</dbReference>
<protein>
    <recommendedName>
        <fullName evidence="1">C-type lectin domain-containing protein</fullName>
    </recommendedName>
</protein>
<evidence type="ECO:0000313" key="2">
    <source>
        <dbReference type="Ensembl" id="ENSAPOP00000023036.1"/>
    </source>
</evidence>
<dbReference type="InterPro" id="IPR001304">
    <property type="entry name" value="C-type_lectin-like"/>
</dbReference>
<dbReference type="Ensembl" id="ENSAPOT00000012336.1">
    <property type="protein sequence ID" value="ENSAPOP00000023036.1"/>
    <property type="gene ID" value="ENSAPOG00000004545.1"/>
</dbReference>
<dbReference type="AlphaFoldDB" id="A0A3Q1FXB8"/>
<dbReference type="STRING" id="80966.ENSAPOP00000003103"/>
<dbReference type="GeneTree" id="ENSGT00940000163911"/>
<evidence type="ECO:0000259" key="1">
    <source>
        <dbReference type="PROSITE" id="PS50041"/>
    </source>
</evidence>
<dbReference type="InterPro" id="IPR016186">
    <property type="entry name" value="C-type_lectin-like/link_sf"/>
</dbReference>
<dbReference type="SUPFAM" id="SSF56436">
    <property type="entry name" value="C-type lectin-like"/>
    <property type="match status" value="1"/>
</dbReference>
<organism evidence="2 3">
    <name type="scientific">Acanthochromis polyacanthus</name>
    <name type="common">spiny chromis</name>
    <dbReference type="NCBI Taxonomy" id="80966"/>
    <lineage>
        <taxon>Eukaryota</taxon>
        <taxon>Metazoa</taxon>
        <taxon>Chordata</taxon>
        <taxon>Craniata</taxon>
        <taxon>Vertebrata</taxon>
        <taxon>Euteleostomi</taxon>
        <taxon>Actinopterygii</taxon>
        <taxon>Neopterygii</taxon>
        <taxon>Teleostei</taxon>
        <taxon>Neoteleostei</taxon>
        <taxon>Acanthomorphata</taxon>
        <taxon>Ovalentaria</taxon>
        <taxon>Pomacentridae</taxon>
        <taxon>Acanthochromis</taxon>
    </lineage>
</organism>
<dbReference type="PROSITE" id="PS50041">
    <property type="entry name" value="C_TYPE_LECTIN_2"/>
    <property type="match status" value="1"/>
</dbReference>
<sequence>MGPVFDVDCETRFRFLCYDGMNKLLVIPTVDFSLSACFDHHSSLTFFKANSPTAYVLVDTQLSWSEAQSYCRQHHNDLASVRSEEEKNNIQSTLIAAGHDNVWIGLYRDPWAFWSDNSTSTFTNWGTHQPDNTGSNKFCAVFGLATGKWSDEMCSQRKPFFCSKGEVENANAVSCHCYVKC</sequence>
<dbReference type="PANTHER" id="PTHR45784:SF3">
    <property type="entry name" value="C-TYPE LECTIN DOMAIN FAMILY 4 MEMBER K-LIKE-RELATED"/>
    <property type="match status" value="1"/>
</dbReference>
<dbReference type="Proteomes" id="UP000257200">
    <property type="component" value="Unplaced"/>
</dbReference>
<dbReference type="InterPro" id="IPR016187">
    <property type="entry name" value="CTDL_fold"/>
</dbReference>
<dbReference type="SMART" id="SM00034">
    <property type="entry name" value="CLECT"/>
    <property type="match status" value="1"/>
</dbReference>
<dbReference type="CDD" id="cd03602">
    <property type="entry name" value="CLECT_1"/>
    <property type="match status" value="1"/>
</dbReference>
<proteinExistence type="predicted"/>
<dbReference type="Ensembl" id="ENSAPOT00000012314.1">
    <property type="protein sequence ID" value="ENSAPOP00000003103.1"/>
    <property type="gene ID" value="ENSAPOG00000004558.1"/>
</dbReference>
<reference evidence="2" key="1">
    <citation type="submission" date="2025-05" db="UniProtKB">
        <authorList>
            <consortium name="Ensembl"/>
        </authorList>
    </citation>
    <scope>IDENTIFICATION</scope>
</reference>
<evidence type="ECO:0000313" key="3">
    <source>
        <dbReference type="Proteomes" id="UP000257200"/>
    </source>
</evidence>
<accession>A0A3Q1FXB8</accession>
<name>A0A3Q1FXB8_9TELE</name>
<dbReference type="Gene3D" id="3.10.100.10">
    <property type="entry name" value="Mannose-Binding Protein A, subunit A"/>
    <property type="match status" value="1"/>
</dbReference>
<dbReference type="PANTHER" id="PTHR45784">
    <property type="entry name" value="C-TYPE LECTIN DOMAIN FAMILY 20 MEMBER A-RELATED"/>
    <property type="match status" value="1"/>
</dbReference>
<feature type="domain" description="C-type lectin" evidence="1">
    <location>
        <begin position="55"/>
        <end position="163"/>
    </location>
</feature>
<keyword evidence="3" id="KW-1185">Reference proteome</keyword>